<keyword evidence="2" id="KW-1133">Transmembrane helix</keyword>
<evidence type="ECO:0000256" key="2">
    <source>
        <dbReference type="SAM" id="Phobius"/>
    </source>
</evidence>
<proteinExistence type="predicted"/>
<feature type="region of interest" description="Disordered" evidence="1">
    <location>
        <begin position="91"/>
        <end position="195"/>
    </location>
</feature>
<evidence type="ECO:0000313" key="3">
    <source>
        <dbReference type="EMBL" id="KAL2524122.1"/>
    </source>
</evidence>
<evidence type="ECO:0008006" key="5">
    <source>
        <dbReference type="Google" id="ProtNLM"/>
    </source>
</evidence>
<reference evidence="4" key="1">
    <citation type="submission" date="2024-07" db="EMBL/GenBank/DDBJ databases">
        <title>Two chromosome-level genome assemblies of Korean endemic species Abeliophyllum distichum and Forsythia ovata (Oleaceae).</title>
        <authorList>
            <person name="Jang H."/>
        </authorList>
    </citation>
    <scope>NUCLEOTIDE SEQUENCE [LARGE SCALE GENOMIC DNA]</scope>
</reference>
<dbReference type="Proteomes" id="UP001604336">
    <property type="component" value="Unassembled WGS sequence"/>
</dbReference>
<organism evidence="3 4">
    <name type="scientific">Abeliophyllum distichum</name>
    <dbReference type="NCBI Taxonomy" id="126358"/>
    <lineage>
        <taxon>Eukaryota</taxon>
        <taxon>Viridiplantae</taxon>
        <taxon>Streptophyta</taxon>
        <taxon>Embryophyta</taxon>
        <taxon>Tracheophyta</taxon>
        <taxon>Spermatophyta</taxon>
        <taxon>Magnoliopsida</taxon>
        <taxon>eudicotyledons</taxon>
        <taxon>Gunneridae</taxon>
        <taxon>Pentapetalae</taxon>
        <taxon>asterids</taxon>
        <taxon>lamiids</taxon>
        <taxon>Lamiales</taxon>
        <taxon>Oleaceae</taxon>
        <taxon>Forsythieae</taxon>
        <taxon>Abeliophyllum</taxon>
    </lineage>
</organism>
<dbReference type="EMBL" id="JBFOLK010000003">
    <property type="protein sequence ID" value="KAL2524122.1"/>
    <property type="molecule type" value="Genomic_DNA"/>
</dbReference>
<dbReference type="PANTHER" id="PTHR34947">
    <property type="entry name" value="TRANSMEMBRANE PROTEIN"/>
    <property type="match status" value="1"/>
</dbReference>
<keyword evidence="2" id="KW-0472">Membrane</keyword>
<evidence type="ECO:0000256" key="1">
    <source>
        <dbReference type="SAM" id="MobiDB-lite"/>
    </source>
</evidence>
<gene>
    <name evidence="3" type="ORF">Adt_09176</name>
</gene>
<accession>A0ABD1UGQ4</accession>
<dbReference type="PANTHER" id="PTHR34947:SF4">
    <property type="entry name" value="TRANSMEMBRANE PROTEIN"/>
    <property type="match status" value="1"/>
</dbReference>
<feature type="compositionally biased region" description="Basic and acidic residues" evidence="1">
    <location>
        <begin position="94"/>
        <end position="106"/>
    </location>
</feature>
<protein>
    <recommendedName>
        <fullName evidence="5">Transmembrane protein</fullName>
    </recommendedName>
</protein>
<evidence type="ECO:0000313" key="4">
    <source>
        <dbReference type="Proteomes" id="UP001604336"/>
    </source>
</evidence>
<sequence length="224" mass="25625">MDQNCEYMIETATETHKNSEFIRKTLLFLVPVSILSFVFSYNSGIDFCFSYNVQFSTLIFSHALDRKYVFLLCNGILAFLAKNLNFSSSSNIGENKKPVSETKDVALPEDNEETPMKWATTASSNSEYMKPVNSELPEKEKATPPPEDNDEAAAMKWATEESLEISQEEKDHKEKQEEDDDEGSGINDDTKVSTEELNKKFEEFIRKMKEEIRIEAQLQQIMAV</sequence>
<dbReference type="AlphaFoldDB" id="A0ABD1UGQ4"/>
<name>A0ABD1UGQ4_9LAMI</name>
<comment type="caution">
    <text evidence="3">The sequence shown here is derived from an EMBL/GenBank/DDBJ whole genome shotgun (WGS) entry which is preliminary data.</text>
</comment>
<keyword evidence="4" id="KW-1185">Reference proteome</keyword>
<feature type="compositionally biased region" description="Basic and acidic residues" evidence="1">
    <location>
        <begin position="167"/>
        <end position="176"/>
    </location>
</feature>
<keyword evidence="2" id="KW-0812">Transmembrane</keyword>
<feature type="transmembrane region" description="Helical" evidence="2">
    <location>
        <begin position="21"/>
        <end position="41"/>
    </location>
</feature>